<comment type="caution">
    <text evidence="1">The sequence shown here is derived from an EMBL/GenBank/DDBJ whole genome shotgun (WGS) entry which is preliminary data.</text>
</comment>
<gene>
    <name evidence="1" type="ORF">XE10_0739</name>
</gene>
<organism evidence="1 2">
    <name type="scientific">Methanoculleus marisnigri</name>
    <dbReference type="NCBI Taxonomy" id="2198"/>
    <lineage>
        <taxon>Archaea</taxon>
        <taxon>Methanobacteriati</taxon>
        <taxon>Methanobacteriota</taxon>
        <taxon>Stenosarchaea group</taxon>
        <taxon>Methanomicrobia</taxon>
        <taxon>Methanomicrobiales</taxon>
        <taxon>Methanomicrobiaceae</taxon>
        <taxon>Methanoculleus</taxon>
    </lineage>
</organism>
<dbReference type="EMBL" id="LGHE01000065">
    <property type="protein sequence ID" value="KUL02305.1"/>
    <property type="molecule type" value="Genomic_DNA"/>
</dbReference>
<accession>A0A101IVV0</accession>
<protein>
    <submittedName>
        <fullName evidence="1">Uncharacterized protein</fullName>
    </submittedName>
</protein>
<dbReference type="Proteomes" id="UP000054598">
    <property type="component" value="Unassembled WGS sequence"/>
</dbReference>
<proteinExistence type="predicted"/>
<reference evidence="2" key="1">
    <citation type="journal article" date="2015" name="MBio">
        <title>Genome-Resolved Metagenomic Analysis Reveals Roles for Candidate Phyla and Other Microbial Community Members in Biogeochemical Transformations in Oil Reservoirs.</title>
        <authorList>
            <person name="Hu P."/>
            <person name="Tom L."/>
            <person name="Singh A."/>
            <person name="Thomas B.C."/>
            <person name="Baker B.J."/>
            <person name="Piceno Y.M."/>
            <person name="Andersen G.L."/>
            <person name="Banfield J.F."/>
        </authorList>
    </citation>
    <scope>NUCLEOTIDE SEQUENCE [LARGE SCALE GENOMIC DNA]</scope>
</reference>
<evidence type="ECO:0000313" key="2">
    <source>
        <dbReference type="Proteomes" id="UP000054598"/>
    </source>
</evidence>
<name>A0A101IVV0_9EURY</name>
<dbReference type="AntiFam" id="ANF00011">
    <property type="entry name" value="tRNA translation"/>
</dbReference>
<dbReference type="AlphaFoldDB" id="A0A101IVV0"/>
<sequence length="102" mass="12019">MKTGGKTKPTVIHRIRKRVHTTVSPETHEYLKNTALNVGKLLDNTVSELRTVTPHNMILISEKKEEQWTRRDLNPRPLRCERSDLPLIYEPKDRRSEYDLDI</sequence>
<evidence type="ECO:0000313" key="1">
    <source>
        <dbReference type="EMBL" id="KUL02305.1"/>
    </source>
</evidence>